<dbReference type="FunFam" id="1.10.167.10:FF:000001">
    <property type="entry name" value="Putative regulator of g-protein signaling 12"/>
    <property type="match status" value="1"/>
</dbReference>
<proteinExistence type="predicted"/>
<dbReference type="Proteomes" id="UP000694545">
    <property type="component" value="Unplaced"/>
</dbReference>
<evidence type="ECO:0000259" key="3">
    <source>
        <dbReference type="PROSITE" id="PS50132"/>
    </source>
</evidence>
<dbReference type="Gene3D" id="1.10.167.10">
    <property type="entry name" value="Regulator of G-protein Signalling 4, domain 2"/>
    <property type="match status" value="1"/>
</dbReference>
<keyword evidence="5" id="KW-1185">Reference proteome</keyword>
<dbReference type="SMART" id="SM00315">
    <property type="entry name" value="RGS"/>
    <property type="match status" value="1"/>
</dbReference>
<protein>
    <recommendedName>
        <fullName evidence="3">RGS domain-containing protein</fullName>
    </recommendedName>
</protein>
<dbReference type="PANTHER" id="PTHR10845">
    <property type="entry name" value="REGULATOR OF G PROTEIN SIGNALING"/>
    <property type="match status" value="1"/>
</dbReference>
<dbReference type="FunFam" id="1.10.196.10:FF:000001">
    <property type="entry name" value="Regulator of G-protein signaling 8"/>
    <property type="match status" value="1"/>
</dbReference>
<feature type="region of interest" description="Disordered" evidence="2">
    <location>
        <begin position="150"/>
        <end position="170"/>
    </location>
</feature>
<accession>A0A8D2JAV0</accession>
<dbReference type="KEGG" id="vko:123018005"/>
<dbReference type="OMA" id="LLFMRQW"/>
<dbReference type="InterPro" id="IPR034951">
    <property type="entry name" value="RGS_RGS3"/>
</dbReference>
<dbReference type="PROSITE" id="PS50132">
    <property type="entry name" value="RGS"/>
    <property type="match status" value="1"/>
</dbReference>
<name>A0A8D2JAV0_VARKO</name>
<evidence type="ECO:0000313" key="4">
    <source>
        <dbReference type="Ensembl" id="ENSVKKP00000012811.1"/>
    </source>
</evidence>
<evidence type="ECO:0000256" key="1">
    <source>
        <dbReference type="ARBA" id="ARBA00022700"/>
    </source>
</evidence>
<dbReference type="Ensembl" id="ENSVKKT00000013119.1">
    <property type="protein sequence ID" value="ENSVKKP00000012811.1"/>
    <property type="gene ID" value="ENSVKKG00000008876.1"/>
</dbReference>
<evidence type="ECO:0000313" key="5">
    <source>
        <dbReference type="Proteomes" id="UP000694545"/>
    </source>
</evidence>
<dbReference type="PANTHER" id="PTHR10845:SF242">
    <property type="entry name" value="NOVEL PROTEIN SIMILAR TO VERTEBRATE REGULATOR OF G-PROTEIN SIGNALLING FAMILY"/>
    <property type="match status" value="1"/>
</dbReference>
<dbReference type="SUPFAM" id="SSF48097">
    <property type="entry name" value="Regulator of G-protein signaling, RGS"/>
    <property type="match status" value="1"/>
</dbReference>
<sequence>MLSPLQKCGSEGCLLDCDFLPWHRSNLRKRQQSCEESRPIHDHKEQNPEKLCPPSIHLEVPEATSCSQPPLQDPGGVWRCHSEGRLDQKGAPCQEETEVVDKTGSGWSLPSPKSLRKERRLRGRVAAAKQHLRNIFGGSSKSLASSVESDLGSECDSSQQTRQRQKHRRKRYKRNFLRLWSSGNQDMHSLRPTPEEAQEWAESLEKLLLHPYGRSAFHSFLESEFSEENLDFWVACEDYRKLQGCDKLQDNARKIYDQYITIQAPNEVNLDSQTRDVTNRNILLPTRSCFEQAQKRIFGLMEKDSYPRFLRSIVYQSLVQPNGRQKNGPV</sequence>
<gene>
    <name evidence="4" type="primary">LOC123018005</name>
</gene>
<evidence type="ECO:0000256" key="2">
    <source>
        <dbReference type="SAM" id="MobiDB-lite"/>
    </source>
</evidence>
<dbReference type="AlphaFoldDB" id="A0A8D2JAV0"/>
<reference evidence="4" key="1">
    <citation type="submission" date="2025-08" db="UniProtKB">
        <authorList>
            <consortium name="Ensembl"/>
        </authorList>
    </citation>
    <scope>IDENTIFICATION</scope>
</reference>
<dbReference type="InterPro" id="IPR036305">
    <property type="entry name" value="RGS_sf"/>
</dbReference>
<reference evidence="4" key="2">
    <citation type="submission" date="2025-09" db="UniProtKB">
        <authorList>
            <consortium name="Ensembl"/>
        </authorList>
    </citation>
    <scope>IDENTIFICATION</scope>
</reference>
<dbReference type="OrthoDB" id="196547at2759"/>
<keyword evidence="1" id="KW-0734">Signal transduction inhibitor</keyword>
<dbReference type="InterPro" id="IPR016137">
    <property type="entry name" value="RGS"/>
</dbReference>
<dbReference type="GeneID" id="123018005"/>
<dbReference type="InterPro" id="IPR044926">
    <property type="entry name" value="RGS_subdomain_2"/>
</dbReference>
<dbReference type="RefSeq" id="XP_044275676.1">
    <property type="nucleotide sequence ID" value="XM_044419741.1"/>
</dbReference>
<feature type="region of interest" description="Disordered" evidence="2">
    <location>
        <begin position="90"/>
        <end position="115"/>
    </location>
</feature>
<dbReference type="PRINTS" id="PR01301">
    <property type="entry name" value="RGSPROTEIN"/>
</dbReference>
<dbReference type="Pfam" id="PF00615">
    <property type="entry name" value="RGS"/>
    <property type="match status" value="1"/>
</dbReference>
<dbReference type="GO" id="GO:0009968">
    <property type="term" value="P:negative regulation of signal transduction"/>
    <property type="evidence" value="ECO:0007669"/>
    <property type="project" value="UniProtKB-KW"/>
</dbReference>
<feature type="domain" description="RGS" evidence="3">
    <location>
        <begin position="203"/>
        <end position="319"/>
    </location>
</feature>
<dbReference type="CDD" id="cd08713">
    <property type="entry name" value="RGS_RGS3"/>
    <property type="match status" value="1"/>
</dbReference>
<organism evidence="4 5">
    <name type="scientific">Varanus komodoensis</name>
    <name type="common">Komodo dragon</name>
    <dbReference type="NCBI Taxonomy" id="61221"/>
    <lineage>
        <taxon>Eukaryota</taxon>
        <taxon>Metazoa</taxon>
        <taxon>Chordata</taxon>
        <taxon>Craniata</taxon>
        <taxon>Vertebrata</taxon>
        <taxon>Euteleostomi</taxon>
        <taxon>Lepidosauria</taxon>
        <taxon>Squamata</taxon>
        <taxon>Bifurcata</taxon>
        <taxon>Unidentata</taxon>
        <taxon>Episquamata</taxon>
        <taxon>Toxicofera</taxon>
        <taxon>Anguimorpha</taxon>
        <taxon>Paleoanguimorpha</taxon>
        <taxon>Varanoidea</taxon>
        <taxon>Varanidae</taxon>
        <taxon>Varanus</taxon>
    </lineage>
</organism>